<keyword evidence="1" id="KW-0175">Coiled coil</keyword>
<accession>A0A8J5U4L7</accession>
<organism evidence="3 4">
    <name type="scientific">Fusarium oxysporum f. sp. rapae</name>
    <dbReference type="NCBI Taxonomy" id="485398"/>
    <lineage>
        <taxon>Eukaryota</taxon>
        <taxon>Fungi</taxon>
        <taxon>Dikarya</taxon>
        <taxon>Ascomycota</taxon>
        <taxon>Pezizomycotina</taxon>
        <taxon>Sordariomycetes</taxon>
        <taxon>Hypocreomycetidae</taxon>
        <taxon>Hypocreales</taxon>
        <taxon>Nectriaceae</taxon>
        <taxon>Fusarium</taxon>
        <taxon>Fusarium oxysporum species complex</taxon>
    </lineage>
</organism>
<feature type="coiled-coil region" evidence="1">
    <location>
        <begin position="265"/>
        <end position="313"/>
    </location>
</feature>
<proteinExistence type="predicted"/>
<evidence type="ECO:0000256" key="1">
    <source>
        <dbReference type="SAM" id="Coils"/>
    </source>
</evidence>
<name>A0A8J5U4L7_FUSOX</name>
<feature type="region of interest" description="Disordered" evidence="2">
    <location>
        <begin position="101"/>
        <end position="139"/>
    </location>
</feature>
<sequence length="374" mass="41825">MVAEDRQPSIAVENTSPVEDSVNVSTAEYRPLSKKDRIKMRKKKREERALAELDAAKLTYANGQETVYADGSVAVEPVMLSNGQEPEPAGPEVDIEVVPPEEEEAPEAECAPEPVHESTPVGHSPTAETDIPPAAPDEPANPIYLPFSSQHKLMVYLQQRLESMCFVFAQRVMPHALDRRGWDCAEMVQLQHWMRDSVFQEYVEGKILDVEQSAQMLDSMIEIRRCAVNRKRIDTTVLETLLRSALELARILEESSSVDEIGQLRDNAIQAMQRLAEETQVLQARYETKLQEITAARAKLDILEEKAKAALSKRLEQSHSMANSRIIMLIREAECSTPKVALPGGSTTRSCLDWMNDLESSLALGEDDHDDFVG</sequence>
<reference evidence="3" key="1">
    <citation type="submission" date="2021-04" db="EMBL/GenBank/DDBJ databases">
        <title>First draft genome resource for Brassicaceae pathogens Fusarium oxysporum f. sp. raphani and Fusarium oxysporum f. sp. rapae.</title>
        <authorList>
            <person name="Asai S."/>
        </authorList>
    </citation>
    <scope>NUCLEOTIDE SEQUENCE</scope>
    <source>
        <strain evidence="3">Tf1208</strain>
    </source>
</reference>
<feature type="compositionally biased region" description="Polar residues" evidence="2">
    <location>
        <begin position="12"/>
        <end position="25"/>
    </location>
</feature>
<dbReference type="AlphaFoldDB" id="A0A8J5U4L7"/>
<dbReference type="EMBL" id="JAELUQ010000008">
    <property type="protein sequence ID" value="KAG7409702.1"/>
    <property type="molecule type" value="Genomic_DNA"/>
</dbReference>
<evidence type="ECO:0000256" key="2">
    <source>
        <dbReference type="SAM" id="MobiDB-lite"/>
    </source>
</evidence>
<evidence type="ECO:0000313" key="3">
    <source>
        <dbReference type="EMBL" id="KAG7409702.1"/>
    </source>
</evidence>
<protein>
    <submittedName>
        <fullName evidence="3">Uncharacterized protein</fullName>
    </submittedName>
</protein>
<feature type="region of interest" description="Disordered" evidence="2">
    <location>
        <begin position="1"/>
        <end position="25"/>
    </location>
</feature>
<gene>
    <name evidence="3" type="ORF">Forpe1208_v011352</name>
</gene>
<evidence type="ECO:0000313" key="4">
    <source>
        <dbReference type="Proteomes" id="UP000694050"/>
    </source>
</evidence>
<comment type="caution">
    <text evidence="3">The sequence shown here is derived from an EMBL/GenBank/DDBJ whole genome shotgun (WGS) entry which is preliminary data.</text>
</comment>
<dbReference type="Proteomes" id="UP000694050">
    <property type="component" value="Unassembled WGS sequence"/>
</dbReference>